<dbReference type="CDD" id="cd17876">
    <property type="entry name" value="SRalpha_C"/>
    <property type="match status" value="1"/>
</dbReference>
<name>A0ABQ7YU78_BRANA</name>
<reference evidence="8 9" key="1">
    <citation type="submission" date="2021-05" db="EMBL/GenBank/DDBJ databases">
        <title>Genome Assembly of Synthetic Allotetraploid Brassica napus Reveals Homoeologous Exchanges between Subgenomes.</title>
        <authorList>
            <person name="Davis J.T."/>
        </authorList>
    </citation>
    <scope>NUCLEOTIDE SEQUENCE [LARGE SCALE GENOMIC DNA]</scope>
    <source>
        <strain evidence="9">cv. Da-Ae</strain>
        <tissue evidence="8">Seedling</tissue>
    </source>
</reference>
<dbReference type="EMBL" id="JAGKQM010000017">
    <property type="protein sequence ID" value="KAH0871458.1"/>
    <property type="molecule type" value="Genomic_DNA"/>
</dbReference>
<feature type="compositionally biased region" description="Basic residues" evidence="6">
    <location>
        <begin position="220"/>
        <end position="233"/>
    </location>
</feature>
<dbReference type="SMART" id="SM00382">
    <property type="entry name" value="AAA"/>
    <property type="match status" value="1"/>
</dbReference>
<dbReference type="Gene3D" id="3.30.450.60">
    <property type="match status" value="1"/>
</dbReference>
<dbReference type="InterPro" id="IPR027417">
    <property type="entry name" value="P-loop_NTPase"/>
</dbReference>
<organism evidence="8 9">
    <name type="scientific">Brassica napus</name>
    <name type="common">Rape</name>
    <dbReference type="NCBI Taxonomy" id="3708"/>
    <lineage>
        <taxon>Eukaryota</taxon>
        <taxon>Viridiplantae</taxon>
        <taxon>Streptophyta</taxon>
        <taxon>Embryophyta</taxon>
        <taxon>Tracheophyta</taxon>
        <taxon>Spermatophyta</taxon>
        <taxon>Magnoliopsida</taxon>
        <taxon>eudicotyledons</taxon>
        <taxon>Gunneridae</taxon>
        <taxon>Pentapetalae</taxon>
        <taxon>rosids</taxon>
        <taxon>malvids</taxon>
        <taxon>Brassicales</taxon>
        <taxon>Brassicaceae</taxon>
        <taxon>Brassiceae</taxon>
        <taxon>Brassica</taxon>
    </lineage>
</organism>
<dbReference type="Gene3D" id="3.40.50.300">
    <property type="entry name" value="P-loop containing nucleotide triphosphate hydrolases"/>
    <property type="match status" value="1"/>
</dbReference>
<keyword evidence="3" id="KW-0547">Nucleotide-binding</keyword>
<dbReference type="PANTHER" id="PTHR43134:SF1">
    <property type="entry name" value="SIGNAL RECOGNITION PARTICLE RECEPTOR SUBUNIT ALPHA"/>
    <property type="match status" value="1"/>
</dbReference>
<sequence>MFTVHSHEPPGFHEAKCGKMLEQLLIFTRGGLILWTCKEIGNALKGSPIDTLIRSCLLEERSGEVSFNYGAYTLKWTFHNDLGLVFVAVYQKILQLLYVDDLLSMVKQSFSEIYDPKRMRYDDFDETFRQLRVEAEARAEEMKRTKQVVKPLNGVKKQGQVSKEETKKSNGEKKDDEGKVSSVSNGNHKMEDDVANGKENSADNNNNNNNSVGVDVSKLAKLRSKGVRGRGGLRKADSIGSNKGSSKVEPPKKATKKNRVWDDAAAAPKQEEKLDFTDEHGDNGHVDVVAAADQGESMMDKEEVFSSDSESEDDDEPISDEKPEAKKKGWFSSVFQSLEGKKLASFTRISSTVQVLSFVLGAMEEALIRILTPRRSIDIMRDVHAAKEQRRPYVVVFVGVNGVGKSTNLAKVAYWLQQHKVSVMMAACDTFRSGAVEQLRTHARRLQIPIFEKGYEKDPAVVAKEAIQEATRNGSDVVLVDTAGRMQDNEPLMRALSKLINLNKPDLVLFVGEALVGNDAVDQLSKFNQKLSDLSTSGSTRLIDGILLTKFDTIDDKVGAALSMVYISGAPVMFVGCGQSYTDLKKLNVKAIVKTLLK</sequence>
<dbReference type="PROSITE" id="PS00300">
    <property type="entry name" value="SRP54"/>
    <property type="match status" value="1"/>
</dbReference>
<dbReference type="SMART" id="SM00962">
    <property type="entry name" value="SRP54"/>
    <property type="match status" value="1"/>
</dbReference>
<evidence type="ECO:0000256" key="2">
    <source>
        <dbReference type="ARBA" id="ARBA00008531"/>
    </source>
</evidence>
<dbReference type="Pfam" id="PF00448">
    <property type="entry name" value="SRP54"/>
    <property type="match status" value="1"/>
</dbReference>
<evidence type="ECO:0000313" key="9">
    <source>
        <dbReference type="Proteomes" id="UP000824890"/>
    </source>
</evidence>
<comment type="caution">
    <text evidence="8">The sequence shown here is derived from an EMBL/GenBank/DDBJ whole genome shotgun (WGS) entry which is preliminary data.</text>
</comment>
<comment type="subcellular location">
    <subcellularLocation>
        <location evidence="1">Endoplasmic reticulum membrane</location>
        <topology evidence="1">Peripheral membrane protein</topology>
        <orientation evidence="1">Cytoplasmic side</orientation>
    </subcellularLocation>
</comment>
<evidence type="ECO:0000256" key="3">
    <source>
        <dbReference type="ARBA" id="ARBA00022741"/>
    </source>
</evidence>
<feature type="region of interest" description="Disordered" evidence="6">
    <location>
        <begin position="291"/>
        <end position="323"/>
    </location>
</feature>
<gene>
    <name evidence="8" type="ORF">HID58_078480</name>
</gene>
<keyword evidence="9" id="KW-1185">Reference proteome</keyword>
<evidence type="ECO:0000256" key="1">
    <source>
        <dbReference type="ARBA" id="ARBA00004397"/>
    </source>
</evidence>
<dbReference type="PANTHER" id="PTHR43134">
    <property type="entry name" value="SIGNAL RECOGNITION PARTICLE RECEPTOR SUBUNIT ALPHA"/>
    <property type="match status" value="1"/>
</dbReference>
<proteinExistence type="inferred from homology"/>
<dbReference type="CDD" id="cd14826">
    <property type="entry name" value="SR_alpha_SRX"/>
    <property type="match status" value="1"/>
</dbReference>
<accession>A0ABQ7YU78</accession>
<evidence type="ECO:0000313" key="8">
    <source>
        <dbReference type="EMBL" id="KAH0871458.1"/>
    </source>
</evidence>
<evidence type="ECO:0000259" key="7">
    <source>
        <dbReference type="PROSITE" id="PS00300"/>
    </source>
</evidence>
<evidence type="ECO:0000256" key="6">
    <source>
        <dbReference type="SAM" id="MobiDB-lite"/>
    </source>
</evidence>
<dbReference type="SUPFAM" id="SSF64356">
    <property type="entry name" value="SNARE-like"/>
    <property type="match status" value="1"/>
</dbReference>
<keyword evidence="4" id="KW-0342">GTP-binding</keyword>
<dbReference type="InterPro" id="IPR007222">
    <property type="entry name" value="Sig_recog_particle_rcpt_asu_N"/>
</dbReference>
<feature type="region of interest" description="Disordered" evidence="6">
    <location>
        <begin position="142"/>
        <end position="267"/>
    </location>
</feature>
<protein>
    <recommendedName>
        <fullName evidence="7">SRP54-type proteins GTP-binding domain-containing protein</fullName>
    </recommendedName>
</protein>
<feature type="domain" description="SRP54-type proteins GTP-binding" evidence="7">
    <location>
        <begin position="571"/>
        <end position="584"/>
    </location>
</feature>
<dbReference type="Proteomes" id="UP000824890">
    <property type="component" value="Unassembled WGS sequence"/>
</dbReference>
<dbReference type="InterPro" id="IPR011012">
    <property type="entry name" value="Longin-like_dom_sf"/>
</dbReference>
<evidence type="ECO:0000256" key="4">
    <source>
        <dbReference type="ARBA" id="ARBA00023134"/>
    </source>
</evidence>
<feature type="compositionally biased region" description="Acidic residues" evidence="6">
    <location>
        <begin position="309"/>
        <end position="318"/>
    </location>
</feature>
<dbReference type="SUPFAM" id="SSF52540">
    <property type="entry name" value="P-loop containing nucleoside triphosphate hydrolases"/>
    <property type="match status" value="1"/>
</dbReference>
<dbReference type="Pfam" id="PF04086">
    <property type="entry name" value="SRP-alpha_N"/>
    <property type="match status" value="1"/>
</dbReference>
<evidence type="ECO:0000256" key="5">
    <source>
        <dbReference type="ARBA" id="ARBA00023136"/>
    </source>
</evidence>
<dbReference type="InterPro" id="IPR003593">
    <property type="entry name" value="AAA+_ATPase"/>
</dbReference>
<comment type="similarity">
    <text evidence="2">Belongs to the GTP-binding SRP family.</text>
</comment>
<dbReference type="InterPro" id="IPR000897">
    <property type="entry name" value="SRP54_GTPase_dom"/>
</dbReference>
<keyword evidence="5" id="KW-0472">Membrane</keyword>
<feature type="compositionally biased region" description="Basic and acidic residues" evidence="6">
    <location>
        <begin position="162"/>
        <end position="179"/>
    </location>
</feature>